<comment type="caution">
    <text evidence="2">The sequence shown here is derived from an EMBL/GenBank/DDBJ whole genome shotgun (WGS) entry which is preliminary data.</text>
</comment>
<keyword evidence="3" id="KW-1185">Reference proteome</keyword>
<dbReference type="EMBL" id="VCEA01000417">
    <property type="protein sequence ID" value="KAB0340304.1"/>
    <property type="molecule type" value="Genomic_DNA"/>
</dbReference>
<sequence length="209" mass="23798">MVQDNHLKCEANFFHQWVIFAVTSHIAVTNIFDRHVLDTEAHIVPRKTFTQCFTVHFNRLQLFEDTNLHLIHSDSISATNFVDVLGESNTRVCQVSWWQDAIQSFKQCGSPGIAIFTVRNWHKCYCVRVVATFLNVGADFLNNFLISLPAVGYLLILMIYFAYGFPLSPLRFKLNEGRNGNPLQYSCLENPTGRGAWQATVHGVTKSQT</sequence>
<keyword evidence="1" id="KW-0472">Membrane</keyword>
<name>A0A5N3UU56_MUNMU</name>
<keyword evidence="1" id="KW-0812">Transmembrane</keyword>
<keyword evidence="1" id="KW-1133">Transmembrane helix</keyword>
<dbReference type="AlphaFoldDB" id="A0A5N3UU56"/>
<reference evidence="2 3" key="1">
    <citation type="submission" date="2019-06" db="EMBL/GenBank/DDBJ databases">
        <title>Discovery of a novel chromosome fission-fusion reversal in muntjac.</title>
        <authorList>
            <person name="Mudd A.B."/>
            <person name="Bredeson J.V."/>
            <person name="Baum R."/>
            <person name="Hockemeyer D."/>
            <person name="Rokhsar D.S."/>
        </authorList>
    </citation>
    <scope>NUCLEOTIDE SEQUENCE [LARGE SCALE GENOMIC DNA]</scope>
    <source>
        <strain evidence="2">UTSW_UCB_Mm</strain>
        <tissue evidence="2">Fibroblast cell line</tissue>
    </source>
</reference>
<evidence type="ECO:0000256" key="1">
    <source>
        <dbReference type="SAM" id="Phobius"/>
    </source>
</evidence>
<protein>
    <submittedName>
        <fullName evidence="2">Uncharacterized protein</fullName>
    </submittedName>
</protein>
<organism evidence="2 3">
    <name type="scientific">Muntiacus muntjak</name>
    <name type="common">Barking deer</name>
    <name type="synonym">Indian muntjac</name>
    <dbReference type="NCBI Taxonomy" id="9888"/>
    <lineage>
        <taxon>Eukaryota</taxon>
        <taxon>Metazoa</taxon>
        <taxon>Chordata</taxon>
        <taxon>Craniata</taxon>
        <taxon>Vertebrata</taxon>
        <taxon>Euteleostomi</taxon>
        <taxon>Mammalia</taxon>
        <taxon>Eutheria</taxon>
        <taxon>Laurasiatheria</taxon>
        <taxon>Artiodactyla</taxon>
        <taxon>Ruminantia</taxon>
        <taxon>Pecora</taxon>
        <taxon>Cervidae</taxon>
        <taxon>Muntiacinae</taxon>
        <taxon>Muntiacus</taxon>
    </lineage>
</organism>
<dbReference type="Proteomes" id="UP000326458">
    <property type="component" value="Unassembled WGS sequence"/>
</dbReference>
<evidence type="ECO:0000313" key="2">
    <source>
        <dbReference type="EMBL" id="KAB0340304.1"/>
    </source>
</evidence>
<gene>
    <name evidence="2" type="ORF">FD754_023247</name>
</gene>
<proteinExistence type="predicted"/>
<evidence type="ECO:0000313" key="3">
    <source>
        <dbReference type="Proteomes" id="UP000326458"/>
    </source>
</evidence>
<accession>A0A5N3UU56</accession>
<feature type="transmembrane region" description="Helical" evidence="1">
    <location>
        <begin position="144"/>
        <end position="163"/>
    </location>
</feature>